<feature type="non-terminal residue" evidence="2">
    <location>
        <position position="1"/>
    </location>
</feature>
<keyword evidence="3" id="KW-1185">Reference proteome</keyword>
<proteinExistence type="inferred from homology"/>
<organism evidence="2 3">
    <name type="scientific">Mucuna pruriens</name>
    <name type="common">Velvet bean</name>
    <name type="synonym">Dolichos pruriens</name>
    <dbReference type="NCBI Taxonomy" id="157652"/>
    <lineage>
        <taxon>Eukaryota</taxon>
        <taxon>Viridiplantae</taxon>
        <taxon>Streptophyta</taxon>
        <taxon>Embryophyta</taxon>
        <taxon>Tracheophyta</taxon>
        <taxon>Spermatophyta</taxon>
        <taxon>Magnoliopsida</taxon>
        <taxon>eudicotyledons</taxon>
        <taxon>Gunneridae</taxon>
        <taxon>Pentapetalae</taxon>
        <taxon>rosids</taxon>
        <taxon>fabids</taxon>
        <taxon>Fabales</taxon>
        <taxon>Fabaceae</taxon>
        <taxon>Papilionoideae</taxon>
        <taxon>50 kb inversion clade</taxon>
        <taxon>NPAAA clade</taxon>
        <taxon>indigoferoid/millettioid clade</taxon>
        <taxon>Phaseoleae</taxon>
        <taxon>Mucuna</taxon>
    </lineage>
</organism>
<evidence type="ECO:0000313" key="3">
    <source>
        <dbReference type="Proteomes" id="UP000257109"/>
    </source>
</evidence>
<comment type="caution">
    <text evidence="2">The sequence shown here is derived from an EMBL/GenBank/DDBJ whole genome shotgun (WGS) entry which is preliminary data.</text>
</comment>
<gene>
    <name evidence="2" type="ORF">CR513_22614</name>
</gene>
<protein>
    <submittedName>
        <fullName evidence="2">UPF0183 protein</fullName>
    </submittedName>
</protein>
<evidence type="ECO:0000313" key="2">
    <source>
        <dbReference type="EMBL" id="RDX94938.1"/>
    </source>
</evidence>
<comment type="similarity">
    <text evidence="1">Belongs to the PHAF1 family.</text>
</comment>
<dbReference type="Proteomes" id="UP000257109">
    <property type="component" value="Unassembled WGS sequence"/>
</dbReference>
<dbReference type="EMBL" id="QJKJ01004247">
    <property type="protein sequence ID" value="RDX94938.1"/>
    <property type="molecule type" value="Genomic_DNA"/>
</dbReference>
<sequence>MKNSMKLWANYKRFLNFRAREDTNPTTHRISSIKCFKCLGKGQKASQCRNRRVMIVKDDGIVESESSIREVSTSSKVECVSDDSHYEGDLLVVRILMNSQIGEEAKTQRENIFYSSWYTDFNISFMYFFQHVYKKKKLPNTLPTIMLCRVCEGTVMGTIPLNLHPNLKIRLFSLKMPIYKIEQQPNIYNVVHVKLRLIEIFDVKQLQMSYSTSLVGGESTLTTFVADRGIYTLFYLCLSFAFSIPSQFTNYCHDEGVVLPLEFPNRATLITCRVSIYDSSFGKKVNVGP</sequence>
<dbReference type="PANTHER" id="PTHR13465">
    <property type="entry name" value="UPF0183 PROTEIN"/>
    <property type="match status" value="1"/>
</dbReference>
<dbReference type="Pfam" id="PF03676">
    <property type="entry name" value="PHAF1"/>
    <property type="match status" value="1"/>
</dbReference>
<dbReference type="PANTHER" id="PTHR13465:SF2">
    <property type="entry name" value="PHAGOSOME ASSEMBLY FACTOR 1"/>
    <property type="match status" value="1"/>
</dbReference>
<accession>A0A371GWL5</accession>
<dbReference type="AlphaFoldDB" id="A0A371GWL5"/>
<dbReference type="OrthoDB" id="1747743at2759"/>
<name>A0A371GWL5_MUCPR</name>
<reference evidence="2" key="1">
    <citation type="submission" date="2018-05" db="EMBL/GenBank/DDBJ databases">
        <title>Draft genome of Mucuna pruriens seed.</title>
        <authorList>
            <person name="Nnadi N.E."/>
            <person name="Vos R."/>
            <person name="Hasami M.H."/>
            <person name="Devisetty U.K."/>
            <person name="Aguiy J.C."/>
        </authorList>
    </citation>
    <scope>NUCLEOTIDE SEQUENCE [LARGE SCALE GENOMIC DNA]</scope>
    <source>
        <strain evidence="2">JCA_2017</strain>
    </source>
</reference>
<dbReference type="InterPro" id="IPR039156">
    <property type="entry name" value="PHAF1/BROMI"/>
</dbReference>
<evidence type="ECO:0000256" key="1">
    <source>
        <dbReference type="ARBA" id="ARBA00024339"/>
    </source>
</evidence>
<dbReference type="InterPro" id="IPR005373">
    <property type="entry name" value="PHAF1"/>
</dbReference>